<evidence type="ECO:0000313" key="3">
    <source>
        <dbReference type="Proteomes" id="UP001187471"/>
    </source>
</evidence>
<reference evidence="2" key="1">
    <citation type="submission" date="2022-12" db="EMBL/GenBank/DDBJ databases">
        <title>Draft genome assemblies for two species of Escallonia (Escalloniales).</title>
        <authorList>
            <person name="Chanderbali A."/>
            <person name="Dervinis C."/>
            <person name="Anghel I."/>
            <person name="Soltis D."/>
            <person name="Soltis P."/>
            <person name="Zapata F."/>
        </authorList>
    </citation>
    <scope>NUCLEOTIDE SEQUENCE</scope>
    <source>
        <strain evidence="2">UCBG92.1500</strain>
        <tissue evidence="2">Leaf</tissue>
    </source>
</reference>
<feature type="compositionally biased region" description="Polar residues" evidence="1">
    <location>
        <begin position="137"/>
        <end position="146"/>
    </location>
</feature>
<name>A0AA88URI2_9ASTE</name>
<dbReference type="Proteomes" id="UP001187471">
    <property type="component" value="Unassembled WGS sequence"/>
</dbReference>
<accession>A0AA88URI2</accession>
<proteinExistence type="predicted"/>
<evidence type="ECO:0008006" key="4">
    <source>
        <dbReference type="Google" id="ProtNLM"/>
    </source>
</evidence>
<feature type="compositionally biased region" description="Basic and acidic residues" evidence="1">
    <location>
        <begin position="125"/>
        <end position="136"/>
    </location>
</feature>
<organism evidence="2 3">
    <name type="scientific">Escallonia rubra</name>
    <dbReference type="NCBI Taxonomy" id="112253"/>
    <lineage>
        <taxon>Eukaryota</taxon>
        <taxon>Viridiplantae</taxon>
        <taxon>Streptophyta</taxon>
        <taxon>Embryophyta</taxon>
        <taxon>Tracheophyta</taxon>
        <taxon>Spermatophyta</taxon>
        <taxon>Magnoliopsida</taxon>
        <taxon>eudicotyledons</taxon>
        <taxon>Gunneridae</taxon>
        <taxon>Pentapetalae</taxon>
        <taxon>asterids</taxon>
        <taxon>campanulids</taxon>
        <taxon>Escalloniales</taxon>
        <taxon>Escalloniaceae</taxon>
        <taxon>Escallonia</taxon>
    </lineage>
</organism>
<comment type="caution">
    <text evidence="2">The sequence shown here is derived from an EMBL/GenBank/DDBJ whole genome shotgun (WGS) entry which is preliminary data.</text>
</comment>
<dbReference type="AlphaFoldDB" id="A0AA88URI2"/>
<dbReference type="Pfam" id="PF14223">
    <property type="entry name" value="Retrotran_gag_2"/>
    <property type="match status" value="1"/>
</dbReference>
<feature type="region of interest" description="Disordered" evidence="1">
    <location>
        <begin position="110"/>
        <end position="146"/>
    </location>
</feature>
<dbReference type="EMBL" id="JAVXUO010000178">
    <property type="protein sequence ID" value="KAK2994724.1"/>
    <property type="molecule type" value="Genomic_DNA"/>
</dbReference>
<gene>
    <name evidence="2" type="ORF">RJ640_002530</name>
</gene>
<sequence length="146" mass="16646">MKALSSRKPEKMDFDYWKECEAKAILTMSLARKKKLYQLPINEDSAIRHHLNAFKKITTELLNVEIDKEHLAIILCSSLPSVYVSYTTTMLFGKDTVTIKEVTTTLLETDSLNDSEGGSHLDGLVAREDPKSDSRRNNNWKQGKKK</sequence>
<evidence type="ECO:0000256" key="1">
    <source>
        <dbReference type="SAM" id="MobiDB-lite"/>
    </source>
</evidence>
<evidence type="ECO:0000313" key="2">
    <source>
        <dbReference type="EMBL" id="KAK2994724.1"/>
    </source>
</evidence>
<protein>
    <recommendedName>
        <fullName evidence="4">Retrovirus-related Pol polyprotein from transposon TNT 1-94</fullName>
    </recommendedName>
</protein>
<keyword evidence="3" id="KW-1185">Reference proteome</keyword>